<dbReference type="PANTHER" id="PTHR42790:SF19">
    <property type="entry name" value="KYNURENINE_ALPHA-AMINOADIPATE AMINOTRANSFERASE, MITOCHONDRIAL"/>
    <property type="match status" value="1"/>
</dbReference>
<dbReference type="InterPro" id="IPR015424">
    <property type="entry name" value="PyrdxlP-dep_Trfase"/>
</dbReference>
<reference evidence="6 7" key="1">
    <citation type="submission" date="2024-04" db="EMBL/GenBank/DDBJ databases">
        <title>Polymorphospora sp. isolated from Baiyangdian Lake in Xiong'an New Area.</title>
        <authorList>
            <person name="Zhang X."/>
            <person name="Liu J."/>
        </authorList>
    </citation>
    <scope>NUCLEOTIDE SEQUENCE [LARGE SCALE GENOMIC DNA]</scope>
    <source>
        <strain evidence="6 7">2-325</strain>
    </source>
</reference>
<name>A0ABV5CR00_9ACTN</name>
<dbReference type="InterPro" id="IPR050859">
    <property type="entry name" value="Class-I_PLP-dep_aminotransf"/>
</dbReference>
<dbReference type="Pfam" id="PF00155">
    <property type="entry name" value="Aminotran_1_2"/>
    <property type="match status" value="1"/>
</dbReference>
<evidence type="ECO:0000256" key="1">
    <source>
        <dbReference type="ARBA" id="ARBA00001933"/>
    </source>
</evidence>
<gene>
    <name evidence="6" type="ORF">AAFH96_14715</name>
</gene>
<dbReference type="CDD" id="cd00609">
    <property type="entry name" value="AAT_like"/>
    <property type="match status" value="1"/>
</dbReference>
<dbReference type="InterPro" id="IPR015421">
    <property type="entry name" value="PyrdxlP-dep_Trfase_major"/>
</dbReference>
<proteinExistence type="predicted"/>
<accession>A0ABV5CR00</accession>
<dbReference type="Gene3D" id="3.40.640.10">
    <property type="entry name" value="Type I PLP-dependent aspartate aminotransferase-like (Major domain)"/>
    <property type="match status" value="1"/>
</dbReference>
<protein>
    <submittedName>
        <fullName evidence="6">PLP-dependent aminotransferase family protein</fullName>
    </submittedName>
</protein>
<dbReference type="InterPro" id="IPR004839">
    <property type="entry name" value="Aminotransferase_I/II_large"/>
</dbReference>
<keyword evidence="2 6" id="KW-0032">Aminotransferase</keyword>
<organism evidence="6 7">
    <name type="scientific">Polymorphospora lycopeni</name>
    <dbReference type="NCBI Taxonomy" id="3140240"/>
    <lineage>
        <taxon>Bacteria</taxon>
        <taxon>Bacillati</taxon>
        <taxon>Actinomycetota</taxon>
        <taxon>Actinomycetes</taxon>
        <taxon>Micromonosporales</taxon>
        <taxon>Micromonosporaceae</taxon>
        <taxon>Polymorphospora</taxon>
    </lineage>
</organism>
<evidence type="ECO:0000256" key="2">
    <source>
        <dbReference type="ARBA" id="ARBA00022576"/>
    </source>
</evidence>
<keyword evidence="3" id="KW-0808">Transferase</keyword>
<dbReference type="SUPFAM" id="SSF53383">
    <property type="entry name" value="PLP-dependent transferases"/>
    <property type="match status" value="1"/>
</dbReference>
<comment type="caution">
    <text evidence="6">The sequence shown here is derived from an EMBL/GenBank/DDBJ whole genome shotgun (WGS) entry which is preliminary data.</text>
</comment>
<dbReference type="RefSeq" id="WP_364217268.1">
    <property type="nucleotide sequence ID" value="NZ_JBCGDC010000035.1"/>
</dbReference>
<dbReference type="PANTHER" id="PTHR42790">
    <property type="entry name" value="AMINOTRANSFERASE"/>
    <property type="match status" value="1"/>
</dbReference>
<evidence type="ECO:0000256" key="4">
    <source>
        <dbReference type="ARBA" id="ARBA00022898"/>
    </source>
</evidence>
<dbReference type="InterPro" id="IPR015422">
    <property type="entry name" value="PyrdxlP-dep_Trfase_small"/>
</dbReference>
<dbReference type="Gene3D" id="3.90.1150.10">
    <property type="entry name" value="Aspartate Aminotransferase, domain 1"/>
    <property type="match status" value="1"/>
</dbReference>
<keyword evidence="7" id="KW-1185">Reference proteome</keyword>
<keyword evidence="4" id="KW-0663">Pyridoxal phosphate</keyword>
<evidence type="ECO:0000259" key="5">
    <source>
        <dbReference type="Pfam" id="PF00155"/>
    </source>
</evidence>
<dbReference type="GO" id="GO:0008483">
    <property type="term" value="F:transaminase activity"/>
    <property type="evidence" value="ECO:0007669"/>
    <property type="project" value="UniProtKB-KW"/>
</dbReference>
<comment type="cofactor">
    <cofactor evidence="1">
        <name>pyridoxal 5'-phosphate</name>
        <dbReference type="ChEBI" id="CHEBI:597326"/>
    </cofactor>
</comment>
<dbReference type="EMBL" id="JBCGDC010000035">
    <property type="protein sequence ID" value="MFB6394352.1"/>
    <property type="molecule type" value="Genomic_DNA"/>
</dbReference>
<feature type="domain" description="Aminotransferase class I/classII large" evidence="5">
    <location>
        <begin position="85"/>
        <end position="426"/>
    </location>
</feature>
<evidence type="ECO:0000313" key="6">
    <source>
        <dbReference type="EMBL" id="MFB6394352.1"/>
    </source>
</evidence>
<evidence type="ECO:0000256" key="3">
    <source>
        <dbReference type="ARBA" id="ARBA00022679"/>
    </source>
</evidence>
<sequence length="457" mass="48449">MTGAAVRVHLDEELLHPSLRDPALSSIGFLNEVMARYPEAISFAPGAPDLTHLAGADLAGYVDSYLAHVQRTRGIGPERARRLLFEYGPSAGLINDLVAAALRADGGPDVPSEAIVVTVGAQEALLLVLRALFRDGADVLAVSSPCFPGITGAARLLDIAVAPFAESPGGPDLDRLAALCAEARGRNRRVRAVYVAPDYANPGGTRMGLPDRRRLLALAERENLLIIEDNVYGFTAPLGDTLPGLKELDETGRVVMVGSFAKVCLPGARVGFVVADQTVRGAGGDRLLAVELAALKGMTTINTAPVCQAVVGGMLLRHGGSLAALGRARAATYRRGLRGLLDALDRHVAPVAPPTVRWNRPDGGFFVLMDLPVPADLTLLSHCAQHYGVLWTPMAGFHPDGGGRNRLRLSCSYLTADRIEEGVARLARFLSRLPAHHDGAGASAIFRTNRTSEDVTR</sequence>
<dbReference type="Proteomes" id="UP001582793">
    <property type="component" value="Unassembled WGS sequence"/>
</dbReference>
<evidence type="ECO:0000313" key="7">
    <source>
        <dbReference type="Proteomes" id="UP001582793"/>
    </source>
</evidence>